<dbReference type="OrthoDB" id="7068820at2"/>
<dbReference type="EMBL" id="CP042593">
    <property type="protein sequence ID" value="QED46988.1"/>
    <property type="molecule type" value="Genomic_DNA"/>
</dbReference>
<gene>
    <name evidence="1" type="ORF">FSZ17_06840</name>
</gene>
<dbReference type="RefSeq" id="WP_057776684.1">
    <property type="nucleotide sequence ID" value="NZ_CP042593.1"/>
</dbReference>
<keyword evidence="2" id="KW-1185">Reference proteome</keyword>
<reference evidence="2" key="1">
    <citation type="submission" date="2019-08" db="EMBL/GenBank/DDBJ databases">
        <authorList>
            <person name="Zheng X."/>
        </authorList>
    </citation>
    <scope>NUCLEOTIDE SEQUENCE [LARGE SCALE GENOMIC DNA]</scope>
    <source>
        <strain evidence="2">FJAT-25496</strain>
    </source>
</reference>
<dbReference type="KEGG" id="bda:FSZ17_06840"/>
<evidence type="ECO:0000313" key="2">
    <source>
        <dbReference type="Proteomes" id="UP000321555"/>
    </source>
</evidence>
<organism evidence="1 2">
    <name type="scientific">Cytobacillus dafuensis</name>
    <name type="common">Bacillus dafuensis</name>
    <dbReference type="NCBI Taxonomy" id="1742359"/>
    <lineage>
        <taxon>Bacteria</taxon>
        <taxon>Bacillati</taxon>
        <taxon>Bacillota</taxon>
        <taxon>Bacilli</taxon>
        <taxon>Bacillales</taxon>
        <taxon>Bacillaceae</taxon>
        <taxon>Cytobacillus</taxon>
    </lineage>
</organism>
<dbReference type="AlphaFoldDB" id="A0A5B8Z268"/>
<proteinExistence type="predicted"/>
<accession>A0A5B8Z268</accession>
<sequence length="105" mass="12280">MTNTPYSVWIEAEQWEQLWNEDDDNTGVVVRFEGGSEWMATFFTYQNIFSMAKKNEETGECLRGSYFWASEMILVRKVTRIDIEVVIKNLLADGTFESVFKLCED</sequence>
<evidence type="ECO:0000313" key="1">
    <source>
        <dbReference type="EMBL" id="QED46988.1"/>
    </source>
</evidence>
<protein>
    <submittedName>
        <fullName evidence="1">Uncharacterized protein</fullName>
    </submittedName>
</protein>
<dbReference type="Proteomes" id="UP000321555">
    <property type="component" value="Chromosome"/>
</dbReference>
<name>A0A5B8Z268_CYTDA</name>